<comment type="caution">
    <text evidence="2">The sequence shown here is derived from an EMBL/GenBank/DDBJ whole genome shotgun (WGS) entry which is preliminary data.</text>
</comment>
<feature type="chain" id="PRO_5046851704" evidence="1">
    <location>
        <begin position="21"/>
        <end position="200"/>
    </location>
</feature>
<dbReference type="EMBL" id="JAJSOF020000040">
    <property type="protein sequence ID" value="KAJ4426139.1"/>
    <property type="molecule type" value="Genomic_DNA"/>
</dbReference>
<name>A0ABQ8RWV5_PERAM</name>
<accession>A0ABQ8RWV5</accession>
<feature type="signal peptide" evidence="1">
    <location>
        <begin position="1"/>
        <end position="20"/>
    </location>
</feature>
<protein>
    <submittedName>
        <fullName evidence="2">Uncharacterized protein</fullName>
    </submittedName>
</protein>
<reference evidence="2 3" key="1">
    <citation type="journal article" date="2022" name="Allergy">
        <title>Genome assembly and annotation of Periplaneta americana reveal a comprehensive cockroach allergen profile.</title>
        <authorList>
            <person name="Wang L."/>
            <person name="Xiong Q."/>
            <person name="Saelim N."/>
            <person name="Wang L."/>
            <person name="Nong W."/>
            <person name="Wan A.T."/>
            <person name="Shi M."/>
            <person name="Liu X."/>
            <person name="Cao Q."/>
            <person name="Hui J.H.L."/>
            <person name="Sookrung N."/>
            <person name="Leung T.F."/>
            <person name="Tungtrongchitr A."/>
            <person name="Tsui S.K.W."/>
        </authorList>
    </citation>
    <scope>NUCLEOTIDE SEQUENCE [LARGE SCALE GENOMIC DNA]</scope>
    <source>
        <tissue evidence="2">Whole body-01</tissue>
    </source>
</reference>
<evidence type="ECO:0000313" key="2">
    <source>
        <dbReference type="EMBL" id="KAJ4426139.1"/>
    </source>
</evidence>
<proteinExistence type="predicted"/>
<gene>
    <name evidence="2" type="ORF">ANN_26948</name>
</gene>
<keyword evidence="3" id="KW-1185">Reference proteome</keyword>
<keyword evidence="1" id="KW-0732">Signal</keyword>
<sequence>MRKSCAVFLLLVYPHAISNAYTADKNSIKHTIMSVLLFQTIAPGIPLPTQPVLNRWKTWLDAVYYAEYYGKIMEEQNERIQNLTGEQSDGITVFRIPPMTSLMLHRCRTGAINLQRTDNNLYSRHDSHRSFQQLCSLFRCNVTSLMPLYRCRSVSAKINPTSVVHYRRYVRFKFVEYGEVRYSPMFALQKEACHVCYSLL</sequence>
<evidence type="ECO:0000313" key="3">
    <source>
        <dbReference type="Proteomes" id="UP001148838"/>
    </source>
</evidence>
<dbReference type="Proteomes" id="UP001148838">
    <property type="component" value="Unassembled WGS sequence"/>
</dbReference>
<organism evidence="2 3">
    <name type="scientific">Periplaneta americana</name>
    <name type="common">American cockroach</name>
    <name type="synonym">Blatta americana</name>
    <dbReference type="NCBI Taxonomy" id="6978"/>
    <lineage>
        <taxon>Eukaryota</taxon>
        <taxon>Metazoa</taxon>
        <taxon>Ecdysozoa</taxon>
        <taxon>Arthropoda</taxon>
        <taxon>Hexapoda</taxon>
        <taxon>Insecta</taxon>
        <taxon>Pterygota</taxon>
        <taxon>Neoptera</taxon>
        <taxon>Polyneoptera</taxon>
        <taxon>Dictyoptera</taxon>
        <taxon>Blattodea</taxon>
        <taxon>Blattoidea</taxon>
        <taxon>Blattidae</taxon>
        <taxon>Blattinae</taxon>
        <taxon>Periplaneta</taxon>
    </lineage>
</organism>
<evidence type="ECO:0000256" key="1">
    <source>
        <dbReference type="SAM" id="SignalP"/>
    </source>
</evidence>